<dbReference type="SUPFAM" id="SSF52499">
    <property type="entry name" value="Isochorismatase-like hydrolases"/>
    <property type="match status" value="1"/>
</dbReference>
<dbReference type="GO" id="GO:0016787">
    <property type="term" value="F:hydrolase activity"/>
    <property type="evidence" value="ECO:0007669"/>
    <property type="project" value="UniProtKB-KW"/>
</dbReference>
<dbReference type="PANTHER" id="PTHR43540">
    <property type="entry name" value="PEROXYUREIDOACRYLATE/UREIDOACRYLATE AMIDOHYDROLASE-RELATED"/>
    <property type="match status" value="1"/>
</dbReference>
<accession>A0ABR7LUE3</accession>
<name>A0ABR7LUE3_9ACTN</name>
<dbReference type="Pfam" id="PF00857">
    <property type="entry name" value="Isochorismatase"/>
    <property type="match status" value="1"/>
</dbReference>
<dbReference type="Gene3D" id="3.40.50.850">
    <property type="entry name" value="Isochorismatase-like"/>
    <property type="match status" value="1"/>
</dbReference>
<protein>
    <submittedName>
        <fullName evidence="3">Cysteine hydrolase</fullName>
    </submittedName>
</protein>
<organism evidence="3 4">
    <name type="scientific">Actinomadura alba</name>
    <dbReference type="NCBI Taxonomy" id="406431"/>
    <lineage>
        <taxon>Bacteria</taxon>
        <taxon>Bacillati</taxon>
        <taxon>Actinomycetota</taxon>
        <taxon>Actinomycetes</taxon>
        <taxon>Streptosporangiales</taxon>
        <taxon>Thermomonosporaceae</taxon>
        <taxon>Actinomadura</taxon>
    </lineage>
</organism>
<comment type="caution">
    <text evidence="3">The sequence shown here is derived from an EMBL/GenBank/DDBJ whole genome shotgun (WGS) entry which is preliminary data.</text>
</comment>
<keyword evidence="4" id="KW-1185">Reference proteome</keyword>
<proteinExistence type="predicted"/>
<reference evidence="3 4" key="1">
    <citation type="submission" date="2020-06" db="EMBL/GenBank/DDBJ databases">
        <title>Actinomadura xiongansis sp. nov., isolated from soil of Baiyangdian.</title>
        <authorList>
            <person name="Zhang X."/>
        </authorList>
    </citation>
    <scope>NUCLEOTIDE SEQUENCE [LARGE SCALE GENOMIC DNA]</scope>
    <source>
        <strain evidence="3 4">HBUM206468</strain>
    </source>
</reference>
<evidence type="ECO:0000256" key="1">
    <source>
        <dbReference type="ARBA" id="ARBA00022801"/>
    </source>
</evidence>
<gene>
    <name evidence="3" type="ORF">HKK74_21680</name>
</gene>
<sequence>MSALDPNNSVVVLLDCMEGVAGGNLPDAADRERFVTAVSALVDTAAGAGVPVVRVDVEFRPGHVEVAASNSYFSGVKAAGRLEAGSNATLVMKELEPVIGGAVRVVKKRIGGFAGSDLEMVLRGLDRRHLVLGGLITRGAVLSTATEAADRDYAVTVASDACHDPDPTVHQMLLESVLSIRGKVCTVAELKEERVTR</sequence>
<dbReference type="Proteomes" id="UP000805614">
    <property type="component" value="Unassembled WGS sequence"/>
</dbReference>
<evidence type="ECO:0000313" key="3">
    <source>
        <dbReference type="EMBL" id="MBC6468085.1"/>
    </source>
</evidence>
<evidence type="ECO:0000313" key="4">
    <source>
        <dbReference type="Proteomes" id="UP000805614"/>
    </source>
</evidence>
<dbReference type="InterPro" id="IPR000868">
    <property type="entry name" value="Isochorismatase-like_dom"/>
</dbReference>
<dbReference type="InterPro" id="IPR050272">
    <property type="entry name" value="Isochorismatase-like_hydrls"/>
</dbReference>
<feature type="domain" description="Isochorismatase-like" evidence="2">
    <location>
        <begin position="10"/>
        <end position="188"/>
    </location>
</feature>
<evidence type="ECO:0000259" key="2">
    <source>
        <dbReference type="Pfam" id="PF00857"/>
    </source>
</evidence>
<dbReference type="RefSeq" id="WP_187245083.1">
    <property type="nucleotide sequence ID" value="NZ_BAAAOK010000037.1"/>
</dbReference>
<dbReference type="EMBL" id="JABVEC010000016">
    <property type="protein sequence ID" value="MBC6468085.1"/>
    <property type="molecule type" value="Genomic_DNA"/>
</dbReference>
<keyword evidence="1 3" id="KW-0378">Hydrolase</keyword>
<dbReference type="InterPro" id="IPR036380">
    <property type="entry name" value="Isochorismatase-like_sf"/>
</dbReference>